<organism evidence="7 8">
    <name type="scientific">Psittacicella hinzii</name>
    <dbReference type="NCBI Taxonomy" id="2028575"/>
    <lineage>
        <taxon>Bacteria</taxon>
        <taxon>Pseudomonadati</taxon>
        <taxon>Pseudomonadota</taxon>
        <taxon>Gammaproteobacteria</taxon>
        <taxon>Pasteurellales</taxon>
        <taxon>Psittacicellaceae</taxon>
        <taxon>Psittacicella</taxon>
    </lineage>
</organism>
<evidence type="ECO:0000313" key="7">
    <source>
        <dbReference type="EMBL" id="RIY39093.1"/>
    </source>
</evidence>
<gene>
    <name evidence="7" type="ORF">CKF58_02865</name>
</gene>
<dbReference type="InterPro" id="IPR013686">
    <property type="entry name" value="Polypept-transport_assoc_ShlB"/>
</dbReference>
<feature type="signal peptide" evidence="4">
    <location>
        <begin position="1"/>
        <end position="27"/>
    </location>
</feature>
<protein>
    <recommendedName>
        <fullName evidence="9">Hemolysin activation/secretion protein</fullName>
    </recommendedName>
</protein>
<dbReference type="GO" id="GO:0008320">
    <property type="term" value="F:protein transmembrane transporter activity"/>
    <property type="evidence" value="ECO:0007669"/>
    <property type="project" value="TreeGrafter"/>
</dbReference>
<dbReference type="Proteomes" id="UP000265916">
    <property type="component" value="Unassembled WGS sequence"/>
</dbReference>
<keyword evidence="4" id="KW-0732">Signal</keyword>
<dbReference type="InterPro" id="IPR051544">
    <property type="entry name" value="TPS_OM_transporter"/>
</dbReference>
<dbReference type="PANTHER" id="PTHR34597">
    <property type="entry name" value="SLR1661 PROTEIN"/>
    <property type="match status" value="1"/>
</dbReference>
<evidence type="ECO:0000259" key="5">
    <source>
        <dbReference type="Pfam" id="PF03865"/>
    </source>
</evidence>
<feature type="chain" id="PRO_5017346446" description="Hemolysin activation/secretion protein" evidence="4">
    <location>
        <begin position="28"/>
        <end position="598"/>
    </location>
</feature>
<keyword evidence="1" id="KW-1134">Transmembrane beta strand</keyword>
<keyword evidence="2" id="KW-0812">Transmembrane</keyword>
<dbReference type="RefSeq" id="WP_119530749.1">
    <property type="nucleotide sequence ID" value="NZ_JBHSSP010000001.1"/>
</dbReference>
<name>A0A3A1YLC9_9GAMM</name>
<keyword evidence="3" id="KW-0998">Cell outer membrane</keyword>
<keyword evidence="8" id="KW-1185">Reference proteome</keyword>
<evidence type="ECO:0000256" key="1">
    <source>
        <dbReference type="ARBA" id="ARBA00022452"/>
    </source>
</evidence>
<evidence type="ECO:0000256" key="3">
    <source>
        <dbReference type="ARBA" id="ARBA00023237"/>
    </source>
</evidence>
<evidence type="ECO:0000259" key="6">
    <source>
        <dbReference type="Pfam" id="PF08479"/>
    </source>
</evidence>
<evidence type="ECO:0000256" key="4">
    <source>
        <dbReference type="SAM" id="SignalP"/>
    </source>
</evidence>
<evidence type="ECO:0000256" key="2">
    <source>
        <dbReference type="ARBA" id="ARBA00022692"/>
    </source>
</evidence>
<feature type="domain" description="Haemolysin activator HlyB C-terminal" evidence="5">
    <location>
        <begin position="230"/>
        <end position="558"/>
    </location>
</feature>
<proteinExistence type="predicted"/>
<dbReference type="Pfam" id="PF03865">
    <property type="entry name" value="ShlB"/>
    <property type="match status" value="1"/>
</dbReference>
<dbReference type="OrthoDB" id="290122at2"/>
<dbReference type="EMBL" id="NRJG01000042">
    <property type="protein sequence ID" value="RIY39093.1"/>
    <property type="molecule type" value="Genomic_DNA"/>
</dbReference>
<dbReference type="Gene3D" id="3.10.20.310">
    <property type="entry name" value="membrane protein fhac"/>
    <property type="match status" value="1"/>
</dbReference>
<sequence length="598" mass="67663">MFKPNNLKLSFLATSLVAAVVSATAHADIESDVRNTIVNLNANYNSFQESRDYENFIQSRSKLLQRNASDNLRDVDVSAQPVDENSVKIDSFKFISEDDLSFSIINKLQAEADKFAGQQFNARKVAALKNNLNNILIRAGYVTSIVYITNEGFKDNTLTFNIKWGKVNQVRVSETQEDRDSFKNRAMLTTIPGFYKDVLRINTIDQIVDNLTTTNKDVRIDVAATLNKTGYSDIIVNTQRSAMPRFTIGLNNANSQDVTTLQFVMNYADLIGINDSWTLSYNKRLYRDWSDRHTDIVSLRYDQPLGNFNLSVNNQWTSYKNTVTTQAVTGDDLVYIAHAPQFKSDWKLSYVAFRDKTQIANVFVGLAYKRAVTDIRFKEGNANILYTKRYAVDWRIGANYLNNALFGGRLFVEGYYTQGFGAFNGDYSAAPELQQYSKYAKFLSLYLNYNKNFFIGEQLFNTNTTVQGQYSLVKRLSGDYVTTFGDAYSVRGLRQDTISGDDGFLISTNFGPQFSIDNAFIRYVNPYLGLDYGLTRNKAYDDEKAESYRAASVSIGVATGGNHWRASLNVAKPFAYKLVDDAKPAKNFQVYFNVSTSF</sequence>
<dbReference type="Pfam" id="PF08479">
    <property type="entry name" value="POTRA_2"/>
    <property type="match status" value="1"/>
</dbReference>
<evidence type="ECO:0008006" key="9">
    <source>
        <dbReference type="Google" id="ProtNLM"/>
    </source>
</evidence>
<dbReference type="AlphaFoldDB" id="A0A3A1YLC9"/>
<dbReference type="Gene3D" id="2.40.160.50">
    <property type="entry name" value="membrane protein fhac: a member of the omp85/tpsb transporter family"/>
    <property type="match status" value="1"/>
</dbReference>
<comment type="caution">
    <text evidence="7">The sequence shown here is derived from an EMBL/GenBank/DDBJ whole genome shotgun (WGS) entry which is preliminary data.</text>
</comment>
<dbReference type="PANTHER" id="PTHR34597:SF3">
    <property type="entry name" value="OUTER MEMBRANE TRANSPORTER CDIB"/>
    <property type="match status" value="1"/>
</dbReference>
<dbReference type="InterPro" id="IPR005565">
    <property type="entry name" value="Hemolysn_activator_HlyB_C"/>
</dbReference>
<keyword evidence="1" id="KW-0472">Membrane</keyword>
<accession>A0A3A1YLC9</accession>
<evidence type="ECO:0000313" key="8">
    <source>
        <dbReference type="Proteomes" id="UP000265916"/>
    </source>
</evidence>
<reference evidence="7 8" key="1">
    <citation type="submission" date="2017-08" db="EMBL/GenBank/DDBJ databases">
        <title>Reclassification of Bisgaard taxon 37 and 44.</title>
        <authorList>
            <person name="Christensen H."/>
        </authorList>
    </citation>
    <scope>NUCLEOTIDE SEQUENCE [LARGE SCALE GENOMIC DNA]</scope>
    <source>
        <strain evidence="7 8">111</strain>
    </source>
</reference>
<feature type="domain" description="Polypeptide-transport-associated ShlB-type" evidence="6">
    <location>
        <begin position="107"/>
        <end position="165"/>
    </location>
</feature>
<dbReference type="GO" id="GO:0098046">
    <property type="term" value="C:type V protein secretion system complex"/>
    <property type="evidence" value="ECO:0007669"/>
    <property type="project" value="TreeGrafter"/>
</dbReference>
<dbReference type="GO" id="GO:0046819">
    <property type="term" value="P:protein secretion by the type V secretion system"/>
    <property type="evidence" value="ECO:0007669"/>
    <property type="project" value="TreeGrafter"/>
</dbReference>